<dbReference type="InterPro" id="IPR059115">
    <property type="entry name" value="Rib"/>
</dbReference>
<evidence type="ECO:0000256" key="1">
    <source>
        <dbReference type="SAM" id="SignalP"/>
    </source>
</evidence>
<protein>
    <recommendedName>
        <fullName evidence="2">Rib domain-containing protein</fullName>
    </recommendedName>
</protein>
<proteinExistence type="predicted"/>
<feature type="signal peptide" evidence="1">
    <location>
        <begin position="1"/>
        <end position="30"/>
    </location>
</feature>
<keyword evidence="1" id="KW-0732">Signal</keyword>
<name>A0ABX9UHP6_9CORY</name>
<keyword evidence="4" id="KW-1185">Reference proteome</keyword>
<feature type="non-terminal residue" evidence="3">
    <location>
        <position position="510"/>
    </location>
</feature>
<reference evidence="3 4" key="1">
    <citation type="submission" date="2018-10" db="EMBL/GenBank/DDBJ databases">
        <title>Whole genome sequence of Corynebacterium gottingense DSM 130494T.</title>
        <authorList>
            <person name="Bernier A.-M."/>
            <person name="Bernard K."/>
        </authorList>
    </citation>
    <scope>NUCLEOTIDE SEQUENCE [LARGE SCALE GENOMIC DNA]</scope>
    <source>
        <strain evidence="3 4">DSM 103494</strain>
    </source>
</reference>
<comment type="caution">
    <text evidence="3">The sequence shown here is derived from an EMBL/GenBank/DDBJ whole genome shotgun (WGS) entry which is preliminary data.</text>
</comment>
<accession>A0ABX9UHP6</accession>
<evidence type="ECO:0000313" key="4">
    <source>
        <dbReference type="Proteomes" id="UP000266886"/>
    </source>
</evidence>
<organism evidence="3 4">
    <name type="scientific">Corynebacterium gottingense</name>
    <dbReference type="NCBI Taxonomy" id="2041036"/>
    <lineage>
        <taxon>Bacteria</taxon>
        <taxon>Bacillati</taxon>
        <taxon>Actinomycetota</taxon>
        <taxon>Actinomycetes</taxon>
        <taxon>Mycobacteriales</taxon>
        <taxon>Corynebacteriaceae</taxon>
        <taxon>Corynebacterium</taxon>
    </lineage>
</organism>
<dbReference type="Proteomes" id="UP000266886">
    <property type="component" value="Unassembled WGS sequence"/>
</dbReference>
<dbReference type="Pfam" id="PF08428">
    <property type="entry name" value="Rib"/>
    <property type="match status" value="1"/>
</dbReference>
<evidence type="ECO:0000313" key="3">
    <source>
        <dbReference type="EMBL" id="RMD17366.1"/>
    </source>
</evidence>
<feature type="domain" description="Rib" evidence="2">
    <location>
        <begin position="440"/>
        <end position="510"/>
    </location>
</feature>
<dbReference type="EMBL" id="RDRE01000053">
    <property type="protein sequence ID" value="RMD17366.1"/>
    <property type="molecule type" value="Genomic_DNA"/>
</dbReference>
<evidence type="ECO:0000259" key="2">
    <source>
        <dbReference type="Pfam" id="PF08428"/>
    </source>
</evidence>
<sequence>MRSIFTPRKVDLRPALAASMAATLAISGTAAVSMTAPVAAYAQAVVPDREDTEVPSVGLQGTNEDKLPWFLTYRPTYADYYVADPGETIKIDAPEYWEFYPETVKRSAPVGLTWSTQPAGDQPWENPDWAEFHDDGSVTVNVPKVVPDSGYGMNQNVWTLSTEAKDPSGSTFKTSITLYVNRDGIPRNSNGDIDKEKLPDFVRYEPKFPRHPIVIAPGETKTFEGVAFDDPIRDPGTNVDWPLNDNGDKIEYKVEKQQHIVDASNNAKEFYAVEGNDAEITYDTPGKTIGTKITVADKSPELGLVELPFTFMYGKNDGPEYDIPNFQIFVGNLKDAARFTADFRGSITVGVKEPGAVDGPKFIDATAVNKNDVSETPQGAKLFVSDVNNNRNWVRIEKGQIVARPNDVSLKGTHNVPVQVEFADGSVSPAFNVPITVTTQNDQYDPIVGDAIATKVGTEVTNDAAKKAITNLDKLPVKDVTFKNPVDTSEPGDTTATIVVSYTDGSTDEV</sequence>
<feature type="chain" id="PRO_5046878255" description="Rib domain-containing protein" evidence="1">
    <location>
        <begin position="31"/>
        <end position="510"/>
    </location>
</feature>
<gene>
    <name evidence="3" type="ORF">EAW56_11115</name>
</gene>
<dbReference type="RefSeq" id="WP_244213418.1">
    <property type="nucleotide sequence ID" value="NZ_RDRE01000053.1"/>
</dbReference>